<feature type="chain" id="PRO_5002316922" evidence="1">
    <location>
        <begin position="19"/>
        <end position="81"/>
    </location>
</feature>
<protein>
    <submittedName>
        <fullName evidence="2">Uncharacterized protein</fullName>
    </submittedName>
</protein>
<feature type="non-terminal residue" evidence="2">
    <location>
        <position position="81"/>
    </location>
</feature>
<evidence type="ECO:0000313" key="2">
    <source>
        <dbReference type="EMBL" id="KIY66482.1"/>
    </source>
</evidence>
<proteinExistence type="predicted"/>
<dbReference type="OrthoDB" id="3231855at2759"/>
<reference evidence="2 3" key="1">
    <citation type="journal article" date="2015" name="Fungal Genet. Biol.">
        <title>Evolution of novel wood decay mechanisms in Agaricales revealed by the genome sequences of Fistulina hepatica and Cylindrobasidium torrendii.</title>
        <authorList>
            <person name="Floudas D."/>
            <person name="Held B.W."/>
            <person name="Riley R."/>
            <person name="Nagy L.G."/>
            <person name="Koehler G."/>
            <person name="Ransdell A.S."/>
            <person name="Younus H."/>
            <person name="Chow J."/>
            <person name="Chiniquy J."/>
            <person name="Lipzen A."/>
            <person name="Tritt A."/>
            <person name="Sun H."/>
            <person name="Haridas S."/>
            <person name="LaButti K."/>
            <person name="Ohm R.A."/>
            <person name="Kues U."/>
            <person name="Blanchette R.A."/>
            <person name="Grigoriev I.V."/>
            <person name="Minto R.E."/>
            <person name="Hibbett D.S."/>
        </authorList>
    </citation>
    <scope>NUCLEOTIDE SEQUENCE [LARGE SCALE GENOMIC DNA]</scope>
    <source>
        <strain evidence="2 3">FP15055 ss-10</strain>
    </source>
</reference>
<dbReference type="AlphaFoldDB" id="A0A0D7B7L4"/>
<sequence length="81" mass="8931">MDSLVAIAAGIVLRVVLATNRRVSTTLIGLWEGIVVQHLVQTMPRGSPDPYIGWAVRLLVDYLITEDLKRVIMVVVWSGMG</sequence>
<keyword evidence="1" id="KW-0732">Signal</keyword>
<accession>A0A0D7B7L4</accession>
<feature type="signal peptide" evidence="1">
    <location>
        <begin position="1"/>
        <end position="18"/>
    </location>
</feature>
<name>A0A0D7B7L4_9AGAR</name>
<gene>
    <name evidence="2" type="ORF">CYLTODRAFT_326945</name>
</gene>
<evidence type="ECO:0000256" key="1">
    <source>
        <dbReference type="SAM" id="SignalP"/>
    </source>
</evidence>
<dbReference type="STRING" id="1314674.A0A0D7B7L4"/>
<dbReference type="Proteomes" id="UP000054007">
    <property type="component" value="Unassembled WGS sequence"/>
</dbReference>
<keyword evidence="3" id="KW-1185">Reference proteome</keyword>
<organism evidence="2 3">
    <name type="scientific">Cylindrobasidium torrendii FP15055 ss-10</name>
    <dbReference type="NCBI Taxonomy" id="1314674"/>
    <lineage>
        <taxon>Eukaryota</taxon>
        <taxon>Fungi</taxon>
        <taxon>Dikarya</taxon>
        <taxon>Basidiomycota</taxon>
        <taxon>Agaricomycotina</taxon>
        <taxon>Agaricomycetes</taxon>
        <taxon>Agaricomycetidae</taxon>
        <taxon>Agaricales</taxon>
        <taxon>Marasmiineae</taxon>
        <taxon>Physalacriaceae</taxon>
        <taxon>Cylindrobasidium</taxon>
    </lineage>
</organism>
<dbReference type="EMBL" id="KN880553">
    <property type="protein sequence ID" value="KIY66482.1"/>
    <property type="molecule type" value="Genomic_DNA"/>
</dbReference>
<evidence type="ECO:0000313" key="3">
    <source>
        <dbReference type="Proteomes" id="UP000054007"/>
    </source>
</evidence>